<gene>
    <name evidence="3" type="primary">ORF217392</name>
</gene>
<feature type="compositionally biased region" description="Basic residues" evidence="2">
    <location>
        <begin position="43"/>
        <end position="52"/>
    </location>
</feature>
<feature type="region of interest" description="Disordered" evidence="2">
    <location>
        <begin position="1"/>
        <end position="75"/>
    </location>
</feature>
<organism evidence="3">
    <name type="scientific">Arion vulgaris</name>
    <dbReference type="NCBI Taxonomy" id="1028688"/>
    <lineage>
        <taxon>Eukaryota</taxon>
        <taxon>Metazoa</taxon>
        <taxon>Spiralia</taxon>
        <taxon>Lophotrochozoa</taxon>
        <taxon>Mollusca</taxon>
        <taxon>Gastropoda</taxon>
        <taxon>Heterobranchia</taxon>
        <taxon>Euthyneura</taxon>
        <taxon>Panpulmonata</taxon>
        <taxon>Eupulmonata</taxon>
        <taxon>Stylommatophora</taxon>
        <taxon>Helicina</taxon>
        <taxon>Arionoidea</taxon>
        <taxon>Arionidae</taxon>
        <taxon>Arion</taxon>
    </lineage>
</organism>
<feature type="compositionally biased region" description="Basic and acidic residues" evidence="2">
    <location>
        <begin position="17"/>
        <end position="26"/>
    </location>
</feature>
<dbReference type="EMBL" id="HACG01051092">
    <property type="protein sequence ID" value="CEK97963.1"/>
    <property type="molecule type" value="Transcribed_RNA"/>
</dbReference>
<feature type="non-terminal residue" evidence="3">
    <location>
        <position position="1"/>
    </location>
</feature>
<evidence type="ECO:0000256" key="1">
    <source>
        <dbReference type="SAM" id="Coils"/>
    </source>
</evidence>
<keyword evidence="1" id="KW-0175">Coiled coil</keyword>
<feature type="region of interest" description="Disordered" evidence="2">
    <location>
        <begin position="245"/>
        <end position="264"/>
    </location>
</feature>
<sequence length="264" mass="30288">VNIRSKRRTGSRTGSLKSEHGSDKSGSETSPRMHTSTGTSPGHKQKVVLRKTRFSDDQEEARSTDTINVRGKSSDNLAREETETFYKDLLKTLETERERRWKAEQATRRLADVLKNVQAKGQETESMKNSAIEATTQLKQAVMNEHESNQILNNEIKKLQNEVRQLREGIEEAKRGEERSREALKAAEATLTSKDTEAMADRLHQNKKFQESQQRASAMSREVELLKHSLDATKIKLHQLQETLASREHHHREEMKNRYSLDSP</sequence>
<protein>
    <submittedName>
        <fullName evidence="3">Uncharacterized protein</fullName>
    </submittedName>
</protein>
<feature type="compositionally biased region" description="Polar residues" evidence="2">
    <location>
        <begin position="27"/>
        <end position="42"/>
    </location>
</feature>
<evidence type="ECO:0000313" key="3">
    <source>
        <dbReference type="EMBL" id="CEK97963.1"/>
    </source>
</evidence>
<feature type="compositionally biased region" description="Basic and acidic residues" evidence="2">
    <location>
        <begin position="53"/>
        <end position="63"/>
    </location>
</feature>
<feature type="non-terminal residue" evidence="3">
    <location>
        <position position="264"/>
    </location>
</feature>
<evidence type="ECO:0000256" key="2">
    <source>
        <dbReference type="SAM" id="MobiDB-lite"/>
    </source>
</evidence>
<feature type="compositionally biased region" description="Basic residues" evidence="2">
    <location>
        <begin position="1"/>
        <end position="10"/>
    </location>
</feature>
<proteinExistence type="predicted"/>
<feature type="coiled-coil region" evidence="1">
    <location>
        <begin position="142"/>
        <end position="190"/>
    </location>
</feature>
<accession>A0A0B7BYD7</accession>
<reference evidence="3" key="1">
    <citation type="submission" date="2014-12" db="EMBL/GenBank/DDBJ databases">
        <title>Insight into the proteome of Arion vulgaris.</title>
        <authorList>
            <person name="Aradska J."/>
            <person name="Bulat T."/>
            <person name="Smidak R."/>
            <person name="Sarate P."/>
            <person name="Gangsoo J."/>
            <person name="Sialana F."/>
            <person name="Bilban M."/>
            <person name="Lubec G."/>
        </authorList>
    </citation>
    <scope>NUCLEOTIDE SEQUENCE</scope>
    <source>
        <tissue evidence="3">Skin</tissue>
    </source>
</reference>
<dbReference type="AlphaFoldDB" id="A0A0B7BYD7"/>
<name>A0A0B7BYD7_9EUPU</name>